<feature type="compositionally biased region" description="Low complexity" evidence="2">
    <location>
        <begin position="417"/>
        <end position="440"/>
    </location>
</feature>
<feature type="region of interest" description="Disordered" evidence="2">
    <location>
        <begin position="1"/>
        <end position="50"/>
    </location>
</feature>
<feature type="region of interest" description="Disordered" evidence="2">
    <location>
        <begin position="463"/>
        <end position="491"/>
    </location>
</feature>
<evidence type="ECO:0000313" key="3">
    <source>
        <dbReference type="EMBL" id="CCM17072.1"/>
    </source>
</evidence>
<proteinExistence type="predicted"/>
<dbReference type="EMBL" id="CALQ01001209">
    <property type="protein sequence ID" value="CCM17072.1"/>
    <property type="molecule type" value="Genomic_DNA"/>
</dbReference>
<feature type="region of interest" description="Disordered" evidence="2">
    <location>
        <begin position="411"/>
        <end position="440"/>
    </location>
</feature>
<feature type="compositionally biased region" description="Low complexity" evidence="2">
    <location>
        <begin position="15"/>
        <end position="50"/>
    </location>
</feature>
<reference evidence="3" key="1">
    <citation type="submission" date="2012-08" db="EMBL/GenBank/DDBJ databases">
        <title>Comparative genomics of metastatic and non-metastatic Leishmania guyanensis provides insights into polygenic factors involved in Leishmania RNA virus infection.</title>
        <authorList>
            <person name="Smith D."/>
            <person name="Hertz-Fowler C."/>
            <person name="Martin R."/>
            <person name="Dickens N."/>
            <person name="Fasel N."/>
            <person name="Falquet L."/>
            <person name="Beverley S."/>
            <person name="Zangger H."/>
            <person name="Calderon-Copete S."/>
            <person name="Mottram J."/>
            <person name="Xenarios I."/>
        </authorList>
    </citation>
    <scope>NUCLEOTIDE SEQUENCE</scope>
    <source>
        <strain evidence="3">MHOM/BR/75/M4147/SSU:IR2SAT-LUC</strain>
    </source>
</reference>
<sequence length="647" mass="71194">MSSVHMEKSCHFPPSSQSSLASSSLSAIQNEGTASVTSFSPPSSPATSASMAAHGSSIFGFAPPADTKGVQEVPLSLSAFERRTNALEEERLHYAQLGQRAADAFEEHRRELTQLVQKERAIRSHREDALRAQLQETLQANRELMARVAEQRQRHEKAWFAELQGHRGNNTRQGELESTLWQLHEEWLELRRGVAEVEASHEEHRRSLAICLRDQECLRNRVRSLQDGLWGAEAKAAVAEQHGEEVVEDRRGQMGSVAAQVKSVDESLVEKPPLRTYAAGPLQLTRQPRCSHCDVPPKVWGGSSPTRCAPRRHFVPTGPWDASSPCRASSPCTHNVEAMVATIERDNYLRPRLYYHRVGCGPTGMAGVPVAAASAYRQHRSDVSVSRPPPPPPGACTSPFYCASATTPRHGYHRHLQSGQHSPGLSSSSTSSGTSTSYPYTTTEPSSSSCSCQCCGHVHASSTASGGTHSPSVQHRDEHQRAASPRRSRRHCFSLRARGERATADTQASAGVRMPFHPSESTTAPGTFQALSHVPLPPPPPAADGLHGVALNATCRALITDLADMRAEYRHCQRQLRDPHGDSVAASQEMRRLMHEIDGKADQIRALRLEQGRHNDALRVRDVLREVMTENRYCEAVYSDLMDLIRT</sequence>
<keyword evidence="1" id="KW-0175">Coiled coil</keyword>
<evidence type="ECO:0000256" key="2">
    <source>
        <dbReference type="SAM" id="MobiDB-lite"/>
    </source>
</evidence>
<protein>
    <submittedName>
        <fullName evidence="3">Uncharacterized protein</fullName>
    </submittedName>
</protein>
<feature type="compositionally biased region" description="Basic and acidic residues" evidence="2">
    <location>
        <begin position="1"/>
        <end position="10"/>
    </location>
</feature>
<accession>A0A1E1J0H6</accession>
<feature type="coiled-coil region" evidence="1">
    <location>
        <begin position="127"/>
        <end position="154"/>
    </location>
</feature>
<gene>
    <name evidence="3" type="primary">LgM4147LRVhigh.28.01550.00560</name>
    <name evidence="3" type="ORF">BN36_2845710</name>
</gene>
<organism evidence="3">
    <name type="scientific">Leishmania guyanensis</name>
    <dbReference type="NCBI Taxonomy" id="5670"/>
    <lineage>
        <taxon>Eukaryota</taxon>
        <taxon>Discoba</taxon>
        <taxon>Euglenozoa</taxon>
        <taxon>Kinetoplastea</taxon>
        <taxon>Metakinetoplastina</taxon>
        <taxon>Trypanosomatida</taxon>
        <taxon>Trypanosomatidae</taxon>
        <taxon>Leishmaniinae</taxon>
        <taxon>Leishmania</taxon>
        <taxon>Leishmania guyanensis species complex</taxon>
    </lineage>
</organism>
<dbReference type="AlphaFoldDB" id="A0A1E1J0H6"/>
<feature type="compositionally biased region" description="Polar residues" evidence="2">
    <location>
        <begin position="463"/>
        <end position="473"/>
    </location>
</feature>
<evidence type="ECO:0000256" key="1">
    <source>
        <dbReference type="SAM" id="Coils"/>
    </source>
</evidence>
<name>A0A1E1J0H6_LEIGU</name>